<keyword evidence="9" id="KW-0735">Signal-anchor</keyword>
<dbReference type="InterPro" id="IPR003378">
    <property type="entry name" value="Fringe-like_glycosylTrfase"/>
</dbReference>
<organism evidence="14 15">
    <name type="scientific">Penicillium angulare</name>
    <dbReference type="NCBI Taxonomy" id="116970"/>
    <lineage>
        <taxon>Eukaryota</taxon>
        <taxon>Fungi</taxon>
        <taxon>Dikarya</taxon>
        <taxon>Ascomycota</taxon>
        <taxon>Pezizomycotina</taxon>
        <taxon>Eurotiomycetes</taxon>
        <taxon>Eurotiomycetidae</taxon>
        <taxon>Eurotiales</taxon>
        <taxon>Aspergillaceae</taxon>
        <taxon>Penicillium</taxon>
    </lineage>
</organism>
<dbReference type="AlphaFoldDB" id="A0A9W9EKL6"/>
<evidence type="ECO:0000256" key="7">
    <source>
        <dbReference type="ARBA" id="ARBA00022692"/>
    </source>
</evidence>
<keyword evidence="11" id="KW-0472">Membrane</keyword>
<keyword evidence="8" id="KW-0547">Nucleotide-binding</keyword>
<proteinExistence type="inferred from homology"/>
<evidence type="ECO:0000256" key="2">
    <source>
        <dbReference type="ARBA" id="ARBA00004922"/>
    </source>
</evidence>
<dbReference type="GO" id="GO:0000166">
    <property type="term" value="F:nucleotide binding"/>
    <property type="evidence" value="ECO:0007669"/>
    <property type="project" value="UniProtKB-KW"/>
</dbReference>
<evidence type="ECO:0000256" key="12">
    <source>
        <dbReference type="SAM" id="MobiDB-lite"/>
    </source>
</evidence>
<keyword evidence="6" id="KW-0808">Transferase</keyword>
<keyword evidence="5" id="KW-0328">Glycosyltransferase</keyword>
<dbReference type="GO" id="GO:0016020">
    <property type="term" value="C:membrane"/>
    <property type="evidence" value="ECO:0007669"/>
    <property type="project" value="UniProtKB-SubCell"/>
</dbReference>
<comment type="similarity">
    <text evidence="3">Belongs to the glycosyltransferase 31 family. Beta3-Gal-T subfamily.</text>
</comment>
<comment type="subcellular location">
    <subcellularLocation>
        <location evidence="1">Membrane</location>
        <topology evidence="1">Single-pass type II membrane protein</topology>
    </subcellularLocation>
</comment>
<keyword evidence="7" id="KW-0812">Transmembrane</keyword>
<dbReference type="EMBL" id="JAPQKH010000008">
    <property type="protein sequence ID" value="KAJ5083583.1"/>
    <property type="molecule type" value="Genomic_DNA"/>
</dbReference>
<evidence type="ECO:0000259" key="13">
    <source>
        <dbReference type="Pfam" id="PF02434"/>
    </source>
</evidence>
<dbReference type="OrthoDB" id="414175at2759"/>
<evidence type="ECO:0000313" key="15">
    <source>
        <dbReference type="Proteomes" id="UP001149165"/>
    </source>
</evidence>
<dbReference type="Proteomes" id="UP001149165">
    <property type="component" value="Unassembled WGS sequence"/>
</dbReference>
<feature type="region of interest" description="Disordered" evidence="12">
    <location>
        <begin position="50"/>
        <end position="73"/>
    </location>
</feature>
<evidence type="ECO:0000256" key="9">
    <source>
        <dbReference type="ARBA" id="ARBA00022968"/>
    </source>
</evidence>
<evidence type="ECO:0000256" key="10">
    <source>
        <dbReference type="ARBA" id="ARBA00022989"/>
    </source>
</evidence>
<keyword evidence="10" id="KW-1133">Transmembrane helix</keyword>
<dbReference type="InterPro" id="IPR026050">
    <property type="entry name" value="C1GALT1/C1GALT1_chp1"/>
</dbReference>
<sequence length="465" mass="52558">MLSFSSRYARWLPILASAALIFIILDLQHLRKVGTGIFKSEPLEIIIEPDHNSINPSNQTSQPDHKIPASASASCRPLPGIEDVLVIVKTGITESLEKIPVHVRTTLRCIPNVLIVSDFEEEIAGIRTHDVFRNMSDSVRENQEFGLYNRARKQGRAGLTEKDFVKVANTAAGMGDNPGWALDKWKFLPMVVEARNYHPNAKWYFVLEADTYPFWSNLLAWLEKFDSSKKWYLGNQMMIAGSIFGHGGSGFALSNGAINAVADEYTNRMESWHDRTMASWAGDCMLGIALEEIGIKLTWSWPHVTGQSVWDQDAVNEAYGERPWCHPPVTFHHMTPADIEMMYKFDTEWFDKNHSSLLYKDIFSRVVRPKLADLLHNWDNKAEGEQKKEGDEEAKWTLDECAEACAKDTKCMQYRTDEAGTCKTSDLVLRGIPSPGVTAGTMMWRVDSKVHSLGECEKPEWVIPS</sequence>
<gene>
    <name evidence="14" type="ORF">N7456_013010</name>
</gene>
<reference evidence="14" key="1">
    <citation type="submission" date="2022-11" db="EMBL/GenBank/DDBJ databases">
        <authorList>
            <person name="Petersen C."/>
        </authorList>
    </citation>
    <scope>NUCLEOTIDE SEQUENCE</scope>
    <source>
        <strain evidence="14">IBT 30069</strain>
    </source>
</reference>
<keyword evidence="15" id="KW-1185">Reference proteome</keyword>
<dbReference type="Pfam" id="PF02434">
    <property type="entry name" value="Fringe"/>
    <property type="match status" value="1"/>
</dbReference>
<dbReference type="GO" id="GO:0016263">
    <property type="term" value="F:glycoprotein-N-acetylgalactosamine 3-beta-galactosyltransferase activity"/>
    <property type="evidence" value="ECO:0007669"/>
    <property type="project" value="UniProtKB-EC"/>
</dbReference>
<comment type="caution">
    <text evidence="14">The sequence shown here is derived from an EMBL/GenBank/DDBJ whole genome shotgun (WGS) entry which is preliminary data.</text>
</comment>
<evidence type="ECO:0000313" key="14">
    <source>
        <dbReference type="EMBL" id="KAJ5083583.1"/>
    </source>
</evidence>
<name>A0A9W9EKL6_9EURO</name>
<evidence type="ECO:0000256" key="6">
    <source>
        <dbReference type="ARBA" id="ARBA00022679"/>
    </source>
</evidence>
<evidence type="ECO:0000256" key="8">
    <source>
        <dbReference type="ARBA" id="ARBA00022741"/>
    </source>
</evidence>
<evidence type="ECO:0000256" key="3">
    <source>
        <dbReference type="ARBA" id="ARBA00006462"/>
    </source>
</evidence>
<evidence type="ECO:0000256" key="1">
    <source>
        <dbReference type="ARBA" id="ARBA00004606"/>
    </source>
</evidence>
<feature type="compositionally biased region" description="Polar residues" evidence="12">
    <location>
        <begin position="52"/>
        <end position="62"/>
    </location>
</feature>
<evidence type="ECO:0000256" key="5">
    <source>
        <dbReference type="ARBA" id="ARBA00022676"/>
    </source>
</evidence>
<evidence type="ECO:0000256" key="11">
    <source>
        <dbReference type="ARBA" id="ARBA00023136"/>
    </source>
</evidence>
<dbReference type="EC" id="2.4.1.122" evidence="4"/>
<dbReference type="PANTHER" id="PTHR23033:SF47">
    <property type="entry name" value="APPLE DOMAIN-CONTAINING PROTEIN-RELATED"/>
    <property type="match status" value="1"/>
</dbReference>
<feature type="domain" description="Fringe-like glycosyltransferase" evidence="13">
    <location>
        <begin position="195"/>
        <end position="299"/>
    </location>
</feature>
<dbReference type="PANTHER" id="PTHR23033">
    <property type="entry name" value="BETA1,3-GALACTOSYLTRANSFERASE"/>
    <property type="match status" value="1"/>
</dbReference>
<dbReference type="Gene3D" id="3.90.550.50">
    <property type="match status" value="1"/>
</dbReference>
<accession>A0A9W9EKL6</accession>
<reference evidence="14" key="2">
    <citation type="journal article" date="2023" name="IMA Fungus">
        <title>Comparative genomic study of the Penicillium genus elucidates a diverse pangenome and 15 lateral gene transfer events.</title>
        <authorList>
            <person name="Petersen C."/>
            <person name="Sorensen T."/>
            <person name="Nielsen M.R."/>
            <person name="Sondergaard T.E."/>
            <person name="Sorensen J.L."/>
            <person name="Fitzpatrick D.A."/>
            <person name="Frisvad J.C."/>
            <person name="Nielsen K.L."/>
        </authorList>
    </citation>
    <scope>NUCLEOTIDE SEQUENCE</scope>
    <source>
        <strain evidence="14">IBT 30069</strain>
    </source>
</reference>
<comment type="pathway">
    <text evidence="2">Protein modification; protein glycosylation.</text>
</comment>
<protein>
    <recommendedName>
        <fullName evidence="4">N-acetylgalactosaminide beta-1,3-galactosyltransferase</fullName>
        <ecNumber evidence="4">2.4.1.122</ecNumber>
    </recommendedName>
</protein>
<evidence type="ECO:0000256" key="4">
    <source>
        <dbReference type="ARBA" id="ARBA00012557"/>
    </source>
</evidence>